<protein>
    <recommendedName>
        <fullName evidence="4 13">Threonylcarbamoyl-AMP synthase</fullName>
        <shortName evidence="13">TC-AMP synthase</shortName>
        <ecNumber evidence="3 13">2.7.7.87</ecNumber>
    </recommendedName>
    <alternativeName>
        <fullName evidence="11 13">L-threonylcarbamoyladenylate synthase</fullName>
    </alternativeName>
</protein>
<evidence type="ECO:0000256" key="14">
    <source>
        <dbReference type="PIRSR" id="PIRSR004930-1"/>
    </source>
</evidence>
<dbReference type="NCBIfam" id="TIGR00057">
    <property type="entry name" value="L-threonylcarbamoyladenylate synthase"/>
    <property type="match status" value="1"/>
</dbReference>
<reference evidence="16 17" key="1">
    <citation type="submission" date="2019-07" db="EMBL/GenBank/DDBJ databases">
        <authorList>
            <person name="Park Y.J."/>
            <person name="Jeong S.E."/>
            <person name="Jung H.S."/>
        </authorList>
    </citation>
    <scope>NUCLEOTIDE SEQUENCE [LARGE SCALE GENOMIC DNA]</scope>
    <source>
        <strain evidence="17">P16(2019)</strain>
    </source>
</reference>
<name>A0A553ZTH5_9BACI</name>
<keyword evidence="5 13" id="KW-0963">Cytoplasm</keyword>
<evidence type="ECO:0000313" key="17">
    <source>
        <dbReference type="Proteomes" id="UP000318521"/>
    </source>
</evidence>
<comment type="function">
    <text evidence="13">Required for the formation of a threonylcarbamoyl group on adenosine at position 37 (t(6)A37) in tRNAs that read codons beginning with adenine.</text>
</comment>
<feature type="binding site" evidence="14">
    <location>
        <position position="40"/>
    </location>
    <ligand>
        <name>L-threonine</name>
        <dbReference type="ChEBI" id="CHEBI:57926"/>
    </ligand>
</feature>
<dbReference type="Pfam" id="PF01300">
    <property type="entry name" value="Sua5_yciO_yrdC"/>
    <property type="match status" value="1"/>
</dbReference>
<dbReference type="GO" id="GO:0000049">
    <property type="term" value="F:tRNA binding"/>
    <property type="evidence" value="ECO:0007669"/>
    <property type="project" value="TreeGrafter"/>
</dbReference>
<evidence type="ECO:0000256" key="7">
    <source>
        <dbReference type="ARBA" id="ARBA00022694"/>
    </source>
</evidence>
<evidence type="ECO:0000256" key="9">
    <source>
        <dbReference type="ARBA" id="ARBA00022741"/>
    </source>
</evidence>
<feature type="binding site" evidence="14">
    <location>
        <position position="126"/>
    </location>
    <ligand>
        <name>L-threonine</name>
        <dbReference type="ChEBI" id="CHEBI:57926"/>
    </ligand>
</feature>
<evidence type="ECO:0000256" key="1">
    <source>
        <dbReference type="ARBA" id="ARBA00004496"/>
    </source>
</evidence>
<dbReference type="GO" id="GO:0005737">
    <property type="term" value="C:cytoplasm"/>
    <property type="evidence" value="ECO:0007669"/>
    <property type="project" value="UniProtKB-SubCell"/>
</dbReference>
<sequence length="343" mass="37030">MQTKRWNVNKSNNQKNYRENIAEAALWLKAGKVVAFPTETVYGLGGNIMDDDAVKAIFQAKGRPNDNPLIVHIARREQLNALVSEIPPAAKELMDAYWPGPLTLIFKASKNVSAAVTAGLETVAVRMPAHPVAYDLLLEADVPVAAPSANLSGRPSPTTADHVWDDLEGRIAGVLDGGTTGVGLESTVLDVSGESPVIYRPGGLTFEQIAEIVGHVEVDPALLSESETPKSPGMKYTHYAPKGSLTLVRDNNDIPELVAQARNEGHRVGVLTTEQRKQSYDCDFAFACGSDDDLLSTAAQLYTGLRQFDTEQIDVIYSEVFPEHGVGIAIMNRLRKAAGGRIV</sequence>
<feature type="binding site" evidence="14">
    <location>
        <position position="122"/>
    </location>
    <ligand>
        <name>L-threonine</name>
        <dbReference type="ChEBI" id="CHEBI:57926"/>
    </ligand>
</feature>
<comment type="similarity">
    <text evidence="2 13">Belongs to the SUA5 family.</text>
</comment>
<keyword evidence="8 13" id="KW-0548">Nucleotidyltransferase</keyword>
<feature type="binding site" evidence="14">
    <location>
        <position position="63"/>
    </location>
    <ligand>
        <name>ATP</name>
        <dbReference type="ChEBI" id="CHEBI:30616"/>
    </ligand>
</feature>
<dbReference type="InterPro" id="IPR038385">
    <property type="entry name" value="Sua5/YwlC_C"/>
</dbReference>
<evidence type="ECO:0000313" key="16">
    <source>
        <dbReference type="EMBL" id="TSB44778.1"/>
    </source>
</evidence>
<dbReference type="GO" id="GO:0006450">
    <property type="term" value="P:regulation of translational fidelity"/>
    <property type="evidence" value="ECO:0007669"/>
    <property type="project" value="TreeGrafter"/>
</dbReference>
<dbReference type="GO" id="GO:0061710">
    <property type="term" value="F:L-threonylcarbamoyladenylate synthase"/>
    <property type="evidence" value="ECO:0007669"/>
    <property type="project" value="UniProtKB-EC"/>
</dbReference>
<dbReference type="EC" id="2.7.7.87" evidence="3 13"/>
<comment type="subcellular location">
    <subcellularLocation>
        <location evidence="1 13">Cytoplasm</location>
    </subcellularLocation>
</comment>
<evidence type="ECO:0000256" key="12">
    <source>
        <dbReference type="ARBA" id="ARBA00048366"/>
    </source>
</evidence>
<keyword evidence="17" id="KW-1185">Reference proteome</keyword>
<feature type="domain" description="YrdC-like" evidence="15">
    <location>
        <begin position="18"/>
        <end position="204"/>
    </location>
</feature>
<dbReference type="PROSITE" id="PS51163">
    <property type="entry name" value="YRDC"/>
    <property type="match status" value="1"/>
</dbReference>
<keyword evidence="9 13" id="KW-0547">Nucleotide-binding</keyword>
<dbReference type="GO" id="GO:0008033">
    <property type="term" value="P:tRNA processing"/>
    <property type="evidence" value="ECO:0007669"/>
    <property type="project" value="UniProtKB-KW"/>
</dbReference>
<dbReference type="InterPro" id="IPR006070">
    <property type="entry name" value="Sua5-like_dom"/>
</dbReference>
<dbReference type="FunFam" id="3.90.870.10:FF:000008">
    <property type="entry name" value="Threonylcarbamoyl-AMP synthase"/>
    <property type="match status" value="1"/>
</dbReference>
<keyword evidence="7 13" id="KW-0819">tRNA processing</keyword>
<dbReference type="AlphaFoldDB" id="A0A553ZTH5"/>
<dbReference type="GO" id="GO:0005524">
    <property type="term" value="F:ATP binding"/>
    <property type="evidence" value="ECO:0007669"/>
    <property type="project" value="UniProtKB-UniRule"/>
</dbReference>
<evidence type="ECO:0000256" key="3">
    <source>
        <dbReference type="ARBA" id="ARBA00012584"/>
    </source>
</evidence>
<evidence type="ECO:0000256" key="6">
    <source>
        <dbReference type="ARBA" id="ARBA00022679"/>
    </source>
</evidence>
<dbReference type="InterPro" id="IPR017945">
    <property type="entry name" value="DHBP_synth_RibB-like_a/b_dom"/>
</dbReference>
<accession>A0A553ZTH5</accession>
<feature type="binding site" evidence="14">
    <location>
        <position position="146"/>
    </location>
    <ligand>
        <name>L-threonine</name>
        <dbReference type="ChEBI" id="CHEBI:57926"/>
    </ligand>
</feature>
<evidence type="ECO:0000256" key="13">
    <source>
        <dbReference type="PIRNR" id="PIRNR004930"/>
    </source>
</evidence>
<dbReference type="InterPro" id="IPR050156">
    <property type="entry name" value="TC-AMP_synthase_SUA5"/>
</dbReference>
<feature type="binding site" evidence="14">
    <location>
        <position position="186"/>
    </location>
    <ligand>
        <name>L-threonine</name>
        <dbReference type="ChEBI" id="CHEBI:57926"/>
    </ligand>
</feature>
<comment type="caution">
    <text evidence="16">The sequence shown here is derived from an EMBL/GenBank/DDBJ whole genome shotgun (WGS) entry which is preliminary data.</text>
</comment>
<dbReference type="EMBL" id="VLXZ01000020">
    <property type="protein sequence ID" value="TSB44778.1"/>
    <property type="molecule type" value="Genomic_DNA"/>
</dbReference>
<dbReference type="FunFam" id="3.40.50.11030:FF:000001">
    <property type="entry name" value="Threonylcarbamoyl-AMP synthase"/>
    <property type="match status" value="1"/>
</dbReference>
<keyword evidence="6 13" id="KW-0808">Transferase</keyword>
<dbReference type="PANTHER" id="PTHR17490:SF16">
    <property type="entry name" value="THREONYLCARBAMOYL-AMP SYNTHASE"/>
    <property type="match status" value="1"/>
</dbReference>
<feature type="binding site" evidence="14">
    <location>
        <position position="72"/>
    </location>
    <ligand>
        <name>L-threonine</name>
        <dbReference type="ChEBI" id="CHEBI:57926"/>
    </ligand>
</feature>
<keyword evidence="10 13" id="KW-0067">ATP-binding</keyword>
<dbReference type="InterPro" id="IPR005145">
    <property type="entry name" value="Sua5_C"/>
</dbReference>
<feature type="binding site" evidence="14">
    <location>
        <position position="148"/>
    </location>
    <ligand>
        <name>ATP</name>
        <dbReference type="ChEBI" id="CHEBI:30616"/>
    </ligand>
</feature>
<dbReference type="PANTHER" id="PTHR17490">
    <property type="entry name" value="SUA5"/>
    <property type="match status" value="1"/>
</dbReference>
<evidence type="ECO:0000256" key="10">
    <source>
        <dbReference type="ARBA" id="ARBA00022840"/>
    </source>
</evidence>
<dbReference type="Gene3D" id="3.40.50.11030">
    <property type="entry name" value="Threonylcarbamoyl-AMP synthase, C-terminal domain"/>
    <property type="match status" value="1"/>
</dbReference>
<dbReference type="OrthoDB" id="9814580at2"/>
<dbReference type="PIRSF" id="PIRSF004930">
    <property type="entry name" value="Tln_factor_SUA5"/>
    <property type="match status" value="1"/>
</dbReference>
<dbReference type="Gene3D" id="3.90.870.10">
    <property type="entry name" value="DHBP synthase"/>
    <property type="match status" value="1"/>
</dbReference>
<dbReference type="InterPro" id="IPR010923">
    <property type="entry name" value="T(6)A37_SUA5"/>
</dbReference>
<dbReference type="GO" id="GO:0003725">
    <property type="term" value="F:double-stranded RNA binding"/>
    <property type="evidence" value="ECO:0007669"/>
    <property type="project" value="UniProtKB-UniRule"/>
</dbReference>
<comment type="catalytic activity">
    <reaction evidence="12 13">
        <text>L-threonine + hydrogencarbonate + ATP = L-threonylcarbamoyladenylate + diphosphate + H2O</text>
        <dbReference type="Rhea" id="RHEA:36407"/>
        <dbReference type="ChEBI" id="CHEBI:15377"/>
        <dbReference type="ChEBI" id="CHEBI:17544"/>
        <dbReference type="ChEBI" id="CHEBI:30616"/>
        <dbReference type="ChEBI" id="CHEBI:33019"/>
        <dbReference type="ChEBI" id="CHEBI:57926"/>
        <dbReference type="ChEBI" id="CHEBI:73682"/>
        <dbReference type="EC" id="2.7.7.87"/>
    </reaction>
</comment>
<feature type="binding site" evidence="14">
    <location>
        <position position="239"/>
    </location>
    <ligand>
        <name>ATP</name>
        <dbReference type="ChEBI" id="CHEBI:30616"/>
    </ligand>
</feature>
<evidence type="ECO:0000256" key="4">
    <source>
        <dbReference type="ARBA" id="ARBA00015492"/>
    </source>
</evidence>
<evidence type="ECO:0000259" key="15">
    <source>
        <dbReference type="PROSITE" id="PS51163"/>
    </source>
</evidence>
<feature type="binding site" evidence="14">
    <location>
        <position position="200"/>
    </location>
    <ligand>
        <name>ATP</name>
        <dbReference type="ChEBI" id="CHEBI:30616"/>
    </ligand>
</feature>
<dbReference type="SUPFAM" id="SSF55821">
    <property type="entry name" value="YrdC/RibB"/>
    <property type="match status" value="1"/>
</dbReference>
<evidence type="ECO:0000256" key="11">
    <source>
        <dbReference type="ARBA" id="ARBA00029774"/>
    </source>
</evidence>
<evidence type="ECO:0000256" key="2">
    <source>
        <dbReference type="ARBA" id="ARBA00007663"/>
    </source>
</evidence>
<evidence type="ECO:0000256" key="8">
    <source>
        <dbReference type="ARBA" id="ARBA00022695"/>
    </source>
</evidence>
<gene>
    <name evidence="16" type="ORF">FN960_19815</name>
</gene>
<dbReference type="Pfam" id="PF03481">
    <property type="entry name" value="Sua5_C"/>
    <property type="match status" value="1"/>
</dbReference>
<proteinExistence type="inferred from homology"/>
<dbReference type="Proteomes" id="UP000318521">
    <property type="component" value="Unassembled WGS sequence"/>
</dbReference>
<evidence type="ECO:0000256" key="5">
    <source>
        <dbReference type="ARBA" id="ARBA00022490"/>
    </source>
</evidence>
<feature type="binding site" evidence="14">
    <location>
        <position position="156"/>
    </location>
    <ligand>
        <name>ATP</name>
        <dbReference type="ChEBI" id="CHEBI:30616"/>
    </ligand>
</feature>
<organism evidence="16 17">
    <name type="scientific">Alkalicoccobacillus porphyridii</name>
    <dbReference type="NCBI Taxonomy" id="2597270"/>
    <lineage>
        <taxon>Bacteria</taxon>
        <taxon>Bacillati</taxon>
        <taxon>Bacillota</taxon>
        <taxon>Bacilli</taxon>
        <taxon>Bacillales</taxon>
        <taxon>Bacillaceae</taxon>
        <taxon>Alkalicoccobacillus</taxon>
    </lineage>
</organism>
<feature type="binding site" evidence="14">
    <location>
        <position position="67"/>
    </location>
    <ligand>
        <name>ATP</name>
        <dbReference type="ChEBI" id="CHEBI:30616"/>
    </ligand>
</feature>